<dbReference type="Pfam" id="PF07045">
    <property type="entry name" value="DUF1330"/>
    <property type="match status" value="1"/>
</dbReference>
<dbReference type="InterPro" id="IPR011008">
    <property type="entry name" value="Dimeric_a/b-barrel"/>
</dbReference>
<dbReference type="OrthoDB" id="9806380at2"/>
<comment type="caution">
    <text evidence="2">The sequence shown here is derived from an EMBL/GenBank/DDBJ whole genome shotgun (WGS) entry which is preliminary data.</text>
</comment>
<gene>
    <name evidence="2" type="ORF">NRB56_40650</name>
</gene>
<sequence length="112" mass="12015">MPGYAVAHLYNVDANAQVAEYLRRIDGTLAPFGGRFIVHGGRQLVAEGPADAVPIVIEFPDYTAAEAWYRSPEYQAILRLRTDNADGIATLADYCGDDHIATDVLGAGAPHS</sequence>
<dbReference type="Gene3D" id="3.30.70.100">
    <property type="match status" value="1"/>
</dbReference>
<name>A0A7K0DRW1_9NOCA</name>
<organism evidence="2 3">
    <name type="scientific">Nocardia aurantia</name>
    <dbReference type="NCBI Taxonomy" id="2585199"/>
    <lineage>
        <taxon>Bacteria</taxon>
        <taxon>Bacillati</taxon>
        <taxon>Actinomycetota</taxon>
        <taxon>Actinomycetes</taxon>
        <taxon>Mycobacteriales</taxon>
        <taxon>Nocardiaceae</taxon>
        <taxon>Nocardia</taxon>
    </lineage>
</organism>
<dbReference type="InterPro" id="IPR010753">
    <property type="entry name" value="DUF1330"/>
</dbReference>
<dbReference type="RefSeq" id="WP_153344565.1">
    <property type="nucleotide sequence ID" value="NZ_WEGI01000009.1"/>
</dbReference>
<evidence type="ECO:0000313" key="2">
    <source>
        <dbReference type="EMBL" id="MQY28481.1"/>
    </source>
</evidence>
<dbReference type="PANTHER" id="PTHR41521">
    <property type="match status" value="1"/>
</dbReference>
<reference evidence="2 3" key="1">
    <citation type="submission" date="2019-10" db="EMBL/GenBank/DDBJ databases">
        <title>Nocardia macrotermitis sp. nov. and Nocardia aurantia sp. nov., isolated from the gut of fungus growing-termite Macrotermes natalensis.</title>
        <authorList>
            <person name="Benndorf R."/>
            <person name="Schwitalla J."/>
            <person name="Martin K."/>
            <person name="De Beer W."/>
            <person name="Kaster A.-K."/>
            <person name="Vollmers J."/>
            <person name="Poulsen M."/>
            <person name="Beemelmanns C."/>
        </authorList>
    </citation>
    <scope>NUCLEOTIDE SEQUENCE [LARGE SCALE GENOMIC DNA]</scope>
    <source>
        <strain evidence="2 3">RB56</strain>
    </source>
</reference>
<protein>
    <recommendedName>
        <fullName evidence="1">DUF1330 domain-containing protein</fullName>
    </recommendedName>
</protein>
<keyword evidence="3" id="KW-1185">Reference proteome</keyword>
<proteinExistence type="predicted"/>
<feature type="domain" description="DUF1330" evidence="1">
    <location>
        <begin position="2"/>
        <end position="87"/>
    </location>
</feature>
<evidence type="ECO:0000259" key="1">
    <source>
        <dbReference type="Pfam" id="PF07045"/>
    </source>
</evidence>
<dbReference type="SUPFAM" id="SSF54909">
    <property type="entry name" value="Dimeric alpha+beta barrel"/>
    <property type="match status" value="1"/>
</dbReference>
<dbReference type="EMBL" id="WEGI01000009">
    <property type="protein sequence ID" value="MQY28481.1"/>
    <property type="molecule type" value="Genomic_DNA"/>
</dbReference>
<dbReference type="AlphaFoldDB" id="A0A7K0DRW1"/>
<evidence type="ECO:0000313" key="3">
    <source>
        <dbReference type="Proteomes" id="UP000431401"/>
    </source>
</evidence>
<dbReference type="PANTHER" id="PTHR41521:SF4">
    <property type="entry name" value="BLR0684 PROTEIN"/>
    <property type="match status" value="1"/>
</dbReference>
<accession>A0A7K0DRW1</accession>
<dbReference type="Proteomes" id="UP000431401">
    <property type="component" value="Unassembled WGS sequence"/>
</dbReference>